<dbReference type="Proteomes" id="UP000664882">
    <property type="component" value="Unassembled WGS sequence"/>
</dbReference>
<reference evidence="3 4" key="1">
    <citation type="submission" date="2021-03" db="EMBL/GenBank/DDBJ databases">
        <title>Oceanisphaera sp. nov., isolated from the intestine.</title>
        <authorList>
            <person name="Zhao L.-H."/>
            <person name="Shi L.-F."/>
        </authorList>
    </citation>
    <scope>NUCLEOTIDE SEQUENCE [LARGE SCALE GENOMIC DNA]</scope>
    <source>
        <strain evidence="3 4">DM8</strain>
    </source>
</reference>
<dbReference type="InterPro" id="IPR050902">
    <property type="entry name" value="ABC_Transporter_SBP"/>
</dbReference>
<dbReference type="InterPro" id="IPR002491">
    <property type="entry name" value="ABC_transptr_periplasmic_BD"/>
</dbReference>
<dbReference type="NCBIfam" id="NF038402">
    <property type="entry name" value="TroA_like"/>
    <property type="match status" value="1"/>
</dbReference>
<keyword evidence="4" id="KW-1185">Reference proteome</keyword>
<evidence type="ECO:0000256" key="1">
    <source>
        <dbReference type="ARBA" id="ARBA00022729"/>
    </source>
</evidence>
<dbReference type="PROSITE" id="PS50983">
    <property type="entry name" value="FE_B12_PBP"/>
    <property type="match status" value="1"/>
</dbReference>
<dbReference type="Pfam" id="PF01497">
    <property type="entry name" value="Peripla_BP_2"/>
    <property type="match status" value="1"/>
</dbReference>
<feature type="domain" description="Fe/B12 periplasmic-binding" evidence="2">
    <location>
        <begin position="8"/>
        <end position="251"/>
    </location>
</feature>
<keyword evidence="1" id="KW-0732">Signal</keyword>
<dbReference type="PANTHER" id="PTHR30535:SF34">
    <property type="entry name" value="MOLYBDATE-BINDING PROTEIN MOLA"/>
    <property type="match status" value="1"/>
</dbReference>
<comment type="caution">
    <text evidence="3">The sequence shown here is derived from an EMBL/GenBank/DDBJ whole genome shotgun (WGS) entry which is preliminary data.</text>
</comment>
<evidence type="ECO:0000313" key="3">
    <source>
        <dbReference type="EMBL" id="MBO1520360.1"/>
    </source>
</evidence>
<protein>
    <submittedName>
        <fullName evidence="3">Cobalamin-binding protein</fullName>
    </submittedName>
</protein>
<name>A0ABS3NIK9_9GAMM</name>
<sequence>MSTHHAERIISLAPHITEMLFAIGAGQQVVAVDKASDYPTQAKDLPKVANYRSLNMEQLLALEPDLVVVWGSAQQQMVQPLAQLGIPIFYSDPATFAKLNEELNQLGALTGHASQAAEVAARYQQQIDELTQAYQDASPVTVFYQIASTPLMSANASTWMGQAINLCGGINIMADSPAPYPQLSPEQVLAHNPQVIMAKSTEELAHWQQWPALRAVENQHLLTIDAQLMHRFTPRTPQGIRQLCSQLDKARSD</sequence>
<evidence type="ECO:0000259" key="2">
    <source>
        <dbReference type="PROSITE" id="PS50983"/>
    </source>
</evidence>
<proteinExistence type="predicted"/>
<dbReference type="CDD" id="cd01144">
    <property type="entry name" value="BtuF"/>
    <property type="match status" value="1"/>
</dbReference>
<evidence type="ECO:0000313" key="4">
    <source>
        <dbReference type="Proteomes" id="UP000664882"/>
    </source>
</evidence>
<dbReference type="InterPro" id="IPR054828">
    <property type="entry name" value="Vit_B12_bind_prot"/>
</dbReference>
<gene>
    <name evidence="3" type="ORF">J3U76_12100</name>
</gene>
<dbReference type="PANTHER" id="PTHR30535">
    <property type="entry name" value="VITAMIN B12-BINDING PROTEIN"/>
    <property type="match status" value="1"/>
</dbReference>
<dbReference type="Gene3D" id="3.40.50.1980">
    <property type="entry name" value="Nitrogenase molybdenum iron protein domain"/>
    <property type="match status" value="2"/>
</dbReference>
<dbReference type="SUPFAM" id="SSF53807">
    <property type="entry name" value="Helical backbone' metal receptor"/>
    <property type="match status" value="1"/>
</dbReference>
<organism evidence="3 4">
    <name type="scientific">Oceanisphaera pacifica</name>
    <dbReference type="NCBI Taxonomy" id="2818389"/>
    <lineage>
        <taxon>Bacteria</taxon>
        <taxon>Pseudomonadati</taxon>
        <taxon>Pseudomonadota</taxon>
        <taxon>Gammaproteobacteria</taxon>
        <taxon>Aeromonadales</taxon>
        <taxon>Aeromonadaceae</taxon>
        <taxon>Oceanisphaera</taxon>
    </lineage>
</organism>
<dbReference type="EMBL" id="JAGDFX010000015">
    <property type="protein sequence ID" value="MBO1520360.1"/>
    <property type="molecule type" value="Genomic_DNA"/>
</dbReference>
<accession>A0ABS3NIK9</accession>